<proteinExistence type="predicted"/>
<dbReference type="Proteomes" id="UP000682802">
    <property type="component" value="Plasmid p1"/>
</dbReference>
<organism evidence="1 2">
    <name type="scientific">Flammeovirga kamogawensis</name>
    <dbReference type="NCBI Taxonomy" id="373891"/>
    <lineage>
        <taxon>Bacteria</taxon>
        <taxon>Pseudomonadati</taxon>
        <taxon>Bacteroidota</taxon>
        <taxon>Cytophagia</taxon>
        <taxon>Cytophagales</taxon>
        <taxon>Flammeovirgaceae</taxon>
        <taxon>Flammeovirga</taxon>
    </lineage>
</organism>
<dbReference type="InterPro" id="IPR035416">
    <property type="entry name" value="DUF5376"/>
</dbReference>
<geneLocation type="plasmid" evidence="1 2">
    <name>p1</name>
</geneLocation>
<dbReference type="EMBL" id="CP076130">
    <property type="protein sequence ID" value="QWG10495.1"/>
    <property type="molecule type" value="Genomic_DNA"/>
</dbReference>
<accession>A0ABX8H3M6</accession>
<evidence type="ECO:0000313" key="1">
    <source>
        <dbReference type="EMBL" id="QWG10495.1"/>
    </source>
</evidence>
<reference evidence="1 2" key="1">
    <citation type="submission" date="2021-05" db="EMBL/GenBank/DDBJ databases">
        <title>Comparative genomic studies on the polysaccharide-degrading batcterial strains of the Flammeovirga genus.</title>
        <authorList>
            <person name="Zewei F."/>
            <person name="Zheng Z."/>
            <person name="Yu L."/>
            <person name="Ruyue G."/>
            <person name="Yanhong M."/>
            <person name="Yuanyuan C."/>
            <person name="Jingyan G."/>
            <person name="Wenjun H."/>
        </authorList>
    </citation>
    <scope>NUCLEOTIDE SEQUENCE [LARGE SCALE GENOMIC DNA]</scope>
    <source>
        <strain evidence="1 2">YS10</strain>
        <plasmid evidence="1 2">p1</plasmid>
    </source>
</reference>
<protein>
    <submittedName>
        <fullName evidence="1">DUF5376 domain-containing protein</fullName>
    </submittedName>
</protein>
<keyword evidence="1" id="KW-0614">Plasmid</keyword>
<gene>
    <name evidence="1" type="ORF">KM029_26335</name>
</gene>
<sequence length="137" mass="15721">MAKFNDDTQVLFSENVGDYVLEYLKYKNTLLINTIISSNGKGHYLSDFLSEFNDTDDIHEDLLSILDDVLDMNLLNEVISAESLSAYVEKDNTYFIDEDDLASGKQKASENPEMFIPTSIFKEIILKWLEFLESQKS</sequence>
<dbReference type="Pfam" id="PF17346">
    <property type="entry name" value="DUF5376"/>
    <property type="match status" value="1"/>
</dbReference>
<dbReference type="RefSeq" id="WP_144076962.1">
    <property type="nucleotide sequence ID" value="NZ_CP076130.1"/>
</dbReference>
<name>A0ABX8H3M6_9BACT</name>
<evidence type="ECO:0000313" key="2">
    <source>
        <dbReference type="Proteomes" id="UP000682802"/>
    </source>
</evidence>
<keyword evidence="2" id="KW-1185">Reference proteome</keyword>